<feature type="transmembrane region" description="Helical" evidence="1">
    <location>
        <begin position="121"/>
        <end position="141"/>
    </location>
</feature>
<feature type="transmembrane region" description="Helical" evidence="1">
    <location>
        <begin position="344"/>
        <end position="364"/>
    </location>
</feature>
<feature type="transmembrane region" description="Helical" evidence="1">
    <location>
        <begin position="87"/>
        <end position="109"/>
    </location>
</feature>
<dbReference type="InParanoid" id="A0A2P6NA91"/>
<evidence type="ECO:0000256" key="1">
    <source>
        <dbReference type="SAM" id="Phobius"/>
    </source>
</evidence>
<proteinExistence type="predicted"/>
<dbReference type="Proteomes" id="UP000241769">
    <property type="component" value="Unassembled WGS sequence"/>
</dbReference>
<keyword evidence="1" id="KW-0472">Membrane</keyword>
<comment type="caution">
    <text evidence="2">The sequence shown here is derived from an EMBL/GenBank/DDBJ whole genome shotgun (WGS) entry which is preliminary data.</text>
</comment>
<sequence length="472" mass="53601">MTQTLVLPFKQLEDNGDSLDQLDETPPVNWSEFFRLIAHMFGVILWITLLTGDLSETETILSNVGFLCAVPYHAYKGPGHWNPIYLFVFIFVLSILHPLFAVSSVRMWFPHKSLRDYHQWIPVLGFFICVYVIVVIFQQWLFLPFNALFWILTMVSSVITGGFQFTAAEKADPVVMASRAKHKKAVMGFSLFYYVCCLYIICFGYAQSSFIQILINGIFSVVKYIVKWAIYGQYLPHCGPVTSNFVVLMMETVHQIFSTILFISKADLSTIIVNIAVEVFMVIRMALGATGFYNRIKRWTQGQLSSDPVRKIIDVSSLTWLDRWMNNTITSNSLSEARIRRFQVGYLCMVVASNLVSMAIVLATRLSHNGDWFPFGDRGLQKISDELQMDHVKAASLVIVGTEGILAVTGIGALLILKFAYKLQTVTDSLRLFQQQMFLTYVTVSGSYLCILGYIAYPQRVSSFLWPDDYGT</sequence>
<reference evidence="2 3" key="1">
    <citation type="journal article" date="2018" name="Genome Biol. Evol.">
        <title>Multiple Roots of Fruiting Body Formation in Amoebozoa.</title>
        <authorList>
            <person name="Hillmann F."/>
            <person name="Forbes G."/>
            <person name="Novohradska S."/>
            <person name="Ferling I."/>
            <person name="Riege K."/>
            <person name="Groth M."/>
            <person name="Westermann M."/>
            <person name="Marz M."/>
            <person name="Spaller T."/>
            <person name="Winckler T."/>
            <person name="Schaap P."/>
            <person name="Glockner G."/>
        </authorList>
    </citation>
    <scope>NUCLEOTIDE SEQUENCE [LARGE SCALE GENOMIC DNA]</scope>
    <source>
        <strain evidence="2 3">Jena</strain>
    </source>
</reference>
<gene>
    <name evidence="2" type="ORF">PROFUN_11426</name>
</gene>
<dbReference type="EMBL" id="MDYQ01000136">
    <property type="protein sequence ID" value="PRP80871.1"/>
    <property type="molecule type" value="Genomic_DNA"/>
</dbReference>
<evidence type="ECO:0008006" key="4">
    <source>
        <dbReference type="Google" id="ProtNLM"/>
    </source>
</evidence>
<feature type="transmembrane region" description="Helical" evidence="1">
    <location>
        <begin position="394"/>
        <end position="417"/>
    </location>
</feature>
<evidence type="ECO:0000313" key="2">
    <source>
        <dbReference type="EMBL" id="PRP80871.1"/>
    </source>
</evidence>
<keyword evidence="1" id="KW-1133">Transmembrane helix</keyword>
<dbReference type="AlphaFoldDB" id="A0A2P6NA91"/>
<protein>
    <recommendedName>
        <fullName evidence="4">Transmembrane protein</fullName>
    </recommendedName>
</protein>
<accession>A0A2P6NA91</accession>
<evidence type="ECO:0000313" key="3">
    <source>
        <dbReference type="Proteomes" id="UP000241769"/>
    </source>
</evidence>
<name>A0A2P6NA91_9EUKA</name>
<feature type="transmembrane region" description="Helical" evidence="1">
    <location>
        <begin position="438"/>
        <end position="457"/>
    </location>
</feature>
<keyword evidence="3" id="KW-1185">Reference proteome</keyword>
<feature type="transmembrane region" description="Helical" evidence="1">
    <location>
        <begin position="186"/>
        <end position="207"/>
    </location>
</feature>
<feature type="transmembrane region" description="Helical" evidence="1">
    <location>
        <begin position="33"/>
        <end position="52"/>
    </location>
</feature>
<organism evidence="2 3">
    <name type="scientific">Planoprotostelium fungivorum</name>
    <dbReference type="NCBI Taxonomy" id="1890364"/>
    <lineage>
        <taxon>Eukaryota</taxon>
        <taxon>Amoebozoa</taxon>
        <taxon>Evosea</taxon>
        <taxon>Variosea</taxon>
        <taxon>Cavosteliida</taxon>
        <taxon>Cavosteliaceae</taxon>
        <taxon>Planoprotostelium</taxon>
    </lineage>
</organism>
<keyword evidence="1" id="KW-0812">Transmembrane</keyword>
<feature type="transmembrane region" description="Helical" evidence="1">
    <location>
        <begin position="147"/>
        <end position="165"/>
    </location>
</feature>
<feature type="transmembrane region" description="Helical" evidence="1">
    <location>
        <begin position="270"/>
        <end position="293"/>
    </location>
</feature>